<feature type="compositionally biased region" description="Basic residues" evidence="4">
    <location>
        <begin position="28"/>
        <end position="40"/>
    </location>
</feature>
<evidence type="ECO:0000313" key="6">
    <source>
        <dbReference type="Proteomes" id="UP000886595"/>
    </source>
</evidence>
<keyword evidence="6" id="KW-1185">Reference proteome</keyword>
<reference evidence="5 6" key="1">
    <citation type="submission" date="2020-02" db="EMBL/GenBank/DDBJ databases">
        <authorList>
            <person name="Ma Q."/>
            <person name="Huang Y."/>
            <person name="Song X."/>
            <person name="Pei D."/>
        </authorList>
    </citation>
    <scope>NUCLEOTIDE SEQUENCE [LARGE SCALE GENOMIC DNA]</scope>
    <source>
        <strain evidence="5">Sxm20200214</strain>
        <tissue evidence="5">Leaf</tissue>
    </source>
</reference>
<accession>A0A8X7QK49</accession>
<keyword evidence="1" id="KW-0547">Nucleotide-binding</keyword>
<evidence type="ECO:0000256" key="2">
    <source>
        <dbReference type="ARBA" id="ARBA00022840"/>
    </source>
</evidence>
<feature type="compositionally biased region" description="Acidic residues" evidence="4">
    <location>
        <begin position="1884"/>
        <end position="1906"/>
    </location>
</feature>
<dbReference type="GO" id="GO:0000055">
    <property type="term" value="P:ribosomal large subunit export from nucleus"/>
    <property type="evidence" value="ECO:0007669"/>
    <property type="project" value="TreeGrafter"/>
</dbReference>
<feature type="compositionally biased region" description="Basic and acidic residues" evidence="4">
    <location>
        <begin position="1909"/>
        <end position="1936"/>
    </location>
</feature>
<dbReference type="SUPFAM" id="SSF54826">
    <property type="entry name" value="Enolase N-terminal domain-like"/>
    <property type="match status" value="1"/>
</dbReference>
<gene>
    <name evidence="5" type="ORF">Bca52824_065332</name>
</gene>
<feature type="compositionally biased region" description="Acidic residues" evidence="4">
    <location>
        <begin position="1807"/>
        <end position="1819"/>
    </location>
</feature>
<feature type="compositionally biased region" description="Basic residues" evidence="4">
    <location>
        <begin position="1"/>
        <end position="11"/>
    </location>
</feature>
<dbReference type="GO" id="GO:0030687">
    <property type="term" value="C:preribosome, large subunit precursor"/>
    <property type="evidence" value="ECO:0007669"/>
    <property type="project" value="TreeGrafter"/>
</dbReference>
<name>A0A8X7QK49_BRACI</name>
<organism evidence="5 6">
    <name type="scientific">Brassica carinata</name>
    <name type="common">Ethiopian mustard</name>
    <name type="synonym">Abyssinian cabbage</name>
    <dbReference type="NCBI Taxonomy" id="52824"/>
    <lineage>
        <taxon>Eukaryota</taxon>
        <taxon>Viridiplantae</taxon>
        <taxon>Streptophyta</taxon>
        <taxon>Embryophyta</taxon>
        <taxon>Tracheophyta</taxon>
        <taxon>Spermatophyta</taxon>
        <taxon>Magnoliopsida</taxon>
        <taxon>eudicotyledons</taxon>
        <taxon>Gunneridae</taxon>
        <taxon>Pentapetalae</taxon>
        <taxon>rosids</taxon>
        <taxon>malvids</taxon>
        <taxon>Brassicales</taxon>
        <taxon>Brassicaceae</taxon>
        <taxon>Brassiceae</taxon>
        <taxon>Brassica</taxon>
    </lineage>
</organism>
<dbReference type="Gene3D" id="3.30.390.10">
    <property type="entry name" value="Enolase-like, N-terminal domain"/>
    <property type="match status" value="1"/>
</dbReference>
<feature type="region of interest" description="Disordered" evidence="4">
    <location>
        <begin position="1657"/>
        <end position="1936"/>
    </location>
</feature>
<protein>
    <submittedName>
        <fullName evidence="5">Uncharacterized protein</fullName>
    </submittedName>
</protein>
<evidence type="ECO:0000256" key="1">
    <source>
        <dbReference type="ARBA" id="ARBA00022741"/>
    </source>
</evidence>
<dbReference type="PANTHER" id="PTHR48103:SF2">
    <property type="entry name" value="MIDASIN"/>
    <property type="match status" value="1"/>
</dbReference>
<feature type="compositionally biased region" description="Basic and acidic residues" evidence="4">
    <location>
        <begin position="1751"/>
        <end position="1806"/>
    </location>
</feature>
<dbReference type="PANTHER" id="PTHR48103">
    <property type="entry name" value="MIDASIN-RELATED"/>
    <property type="match status" value="1"/>
</dbReference>
<feature type="compositionally biased region" description="Polar residues" evidence="4">
    <location>
        <begin position="1830"/>
        <end position="1843"/>
    </location>
</feature>
<feature type="compositionally biased region" description="Acidic residues" evidence="4">
    <location>
        <begin position="1864"/>
        <end position="1875"/>
    </location>
</feature>
<comment type="caution">
    <text evidence="5">The sequence shown here is derived from an EMBL/GenBank/DDBJ whole genome shotgun (WGS) entry which is preliminary data.</text>
</comment>
<feature type="compositionally biased region" description="Basic and acidic residues" evidence="4">
    <location>
        <begin position="1713"/>
        <end position="1732"/>
    </location>
</feature>
<feature type="coiled-coil region" evidence="3">
    <location>
        <begin position="498"/>
        <end position="525"/>
    </location>
</feature>
<dbReference type="OrthoDB" id="1056423at2759"/>
<dbReference type="GO" id="GO:0005524">
    <property type="term" value="F:ATP binding"/>
    <property type="evidence" value="ECO:0007669"/>
    <property type="project" value="UniProtKB-KW"/>
</dbReference>
<proteinExistence type="predicted"/>
<keyword evidence="3" id="KW-0175">Coiled coil</keyword>
<dbReference type="InterPro" id="IPR029017">
    <property type="entry name" value="Enolase-like_N"/>
</dbReference>
<evidence type="ECO:0000256" key="3">
    <source>
        <dbReference type="SAM" id="Coils"/>
    </source>
</evidence>
<sequence length="2071" mass="235577">MSNSHRHHRSRSSPDASPGTPIRPHLHDQRHLRHDQHQRHPRDLCLPSSPSLHHADSVGTSRFELNSGGSSAGEKLDSSSVTAEDHITAMVKAREAFELLRELPEMKLGHVLQEIGGILPCHRFASVRAGVEMAMIDAAAKSVGVPLWKLFGNDHLTKAIAFSGPELCLLALEGLCISSYIADKDDAAALQLDEIYQMFLERMELEKKRMQDRMVYSENDNIENRSAACCIFRPEIVATGFGFSSWMEIYSIARSESSSLDVELLAVLQHLLVAQSTEHKDLLDIRNLLKPALEYSLSSTRPPQTLVAHQKLLWAIDARASVLRVDTKIAGFVLEMWYWWHSVLWKNCQIGLMSISEIGNCRIMSPSMLIQPFYGKAQSYQEMPGSLLSIARSLFQQMVYTHQKSFKPEVFADIKSAFHAVEKKQNKMDGIKSLISLISSSSHQKLKSFSHSFVEPLAKHLYSECSSNEFYSNLGLAWIYLGGLRFNLLNSLDVIDPAMKITCKLAELEEKISSLKLNKEVVREECEYLSGLLYTGDDERTECTLSKLNTEQKVIFRSDPNKYQNLRRALDEFAGFLTRPISLIKDIDKVDWNQVIEQVFNWQETATSFIDRLSSDYSEYVDITQPIQVSVYEMKMGLSLFVSGALLGKILSRFDIDTVDSLMETIYALMRFPRSSSFASATYIESLPPLHFSHDADYRAKSLGLDVGFLHKLISVSSADDTRKNISRETYLLSNQHARVAHFVANTGLMDKASFEIKYLPILDSIYFELARNWMEMKYQVRTRADALFGLYKFRSRDFKIESVMEVDISALGKYFPSDSFSEWQEYLANDDMKLMTQTDQGDENLEDDWDLIEEHVDNIYSAHNELFGFCDLYEKNTCFVFARNTKKPSLHTDSACKYNFYKNMRTILVFKNSDILRMLMDIPSRTLLAKALSGLQFLICKVQKLQEEGCKLPVSDLLEPIISLASSWQKLEFECWPTLLDEVQDQYELSARKLWLPLFSVLFQKDCVELLEHENESISQSLMEFIETSNIGEFKRRLELLLCFLLHLSMGSARWDDSHKRKVEICYNIFGFYIQFLPVAMEQLDLNRKNVEAELKEHLKLCRWERPDNHLLIETTKRTRQKVKKLIQNFTDMLQRPVMLDRPNLAKERVQFLPLLGPDLMNGASNMRVDVLVSKLDAEQVNDRFSWYAVWRKKLKESVGCFHQEMHFKELLRGEDHQYPPPVYQGDWKFLWSTVSKIGEKIASCSDLWRNSDRDVAKKRALPTFSSHWKNVMSNHFKELLYQPAYDPNHLLLLTDAKSSMHTSRVVEDQNKESSVAEWRAANEFYFKSLASVQLMLNIERKHSDITSEQRSISFLNHLVEIQRQQRKTAYGFAELLNSFRRRVSPFAKLLGDSAEEDRKDASLLSFPQNQHAIFNCMWQQKASLDRLLLDSNGFIITPRSCRNQFVTQHMVKLLCHNFNQLTDLENQISAFCEDNEKTYAINVLLSHFASVFKEGKLLAKNLNCLLKTGDQSTGMEPKEQSALEANLANAFENVKDVIGKLCSYKDRSVSQEEEGNITIWDGLLKKAKNDLNLDNLCKLLSETFGSIEKLLNSSGVLSACVGDQLKQLQAFLELLLNFGDFYLQEFLAISKTVSLITHVLATFLADLFTKGFGISKNDEDDDSKDEKSEAAKGTGMGDGVGAKDVSDQIEDEDQLRGKEEEEKEQDTPDNVLDKNKGIEMTEEFEGKEYSLSEDSEEDKEDEESEDEQLDSKLGDAGSDAEKADEKPWGKDEDEEAGNKNEKNESGPSVADKDTSSRELRAKDDDGVDTADEPEESNTSDKPEEGNDENNQNEALTDTSGPTPELDNEQTDDAMQIDKTDEVEKEDEQEEPCPEDQKHPEEGENDEESQEPAEETTEAGAEDVSESPQKDPGNDLEQKCETEPIEGKEVVMSEDMKPNVCNDNISGVDAGSHNPHGFNGLGAGSTAPQENLAATNVSDELTDSMDPPSGRNTEMKFTMTSMASGETLTDSIPKMEFPQSQSSISTNQERIKVSSFPFPYYIVLRDIEALPRTLGDVQRQWFELMQSSRD</sequence>
<dbReference type="GO" id="GO:0000027">
    <property type="term" value="P:ribosomal large subunit assembly"/>
    <property type="evidence" value="ECO:0007669"/>
    <property type="project" value="TreeGrafter"/>
</dbReference>
<feature type="region of interest" description="Disordered" evidence="4">
    <location>
        <begin position="1"/>
        <end position="81"/>
    </location>
</feature>
<keyword evidence="2" id="KW-0067">ATP-binding</keyword>
<dbReference type="GO" id="GO:0005634">
    <property type="term" value="C:nucleus"/>
    <property type="evidence" value="ECO:0007669"/>
    <property type="project" value="TreeGrafter"/>
</dbReference>
<dbReference type="EMBL" id="JAAMPC010000013">
    <property type="protein sequence ID" value="KAG2270777.1"/>
    <property type="molecule type" value="Genomic_DNA"/>
</dbReference>
<evidence type="ECO:0000313" key="5">
    <source>
        <dbReference type="EMBL" id="KAG2270777.1"/>
    </source>
</evidence>
<feature type="compositionally biased region" description="Acidic residues" evidence="4">
    <location>
        <begin position="1733"/>
        <end position="1750"/>
    </location>
</feature>
<evidence type="ECO:0000256" key="4">
    <source>
        <dbReference type="SAM" id="MobiDB-lite"/>
    </source>
</evidence>
<dbReference type="Proteomes" id="UP000886595">
    <property type="component" value="Unassembled WGS sequence"/>
</dbReference>
<feature type="compositionally biased region" description="Polar residues" evidence="4">
    <location>
        <begin position="58"/>
        <end position="69"/>
    </location>
</feature>